<reference evidence="12" key="2">
    <citation type="journal article" date="2022" name="Microb. Genom.">
        <title>A chromosome-scale genome assembly of the tomato pathogen Cladosporium fulvum reveals a compartmentalized genome architecture and the presence of a dispensable chromosome.</title>
        <authorList>
            <person name="Zaccaron A.Z."/>
            <person name="Chen L.H."/>
            <person name="Samaras A."/>
            <person name="Stergiopoulos I."/>
        </authorList>
    </citation>
    <scope>NUCLEOTIDE SEQUENCE</scope>
    <source>
        <strain evidence="12">Race5_Kim</strain>
    </source>
</reference>
<feature type="transmembrane region" description="Helical" evidence="10">
    <location>
        <begin position="414"/>
        <end position="433"/>
    </location>
</feature>
<organism evidence="12 13">
    <name type="scientific">Passalora fulva</name>
    <name type="common">Tomato leaf mold</name>
    <name type="synonym">Cladosporium fulvum</name>
    <dbReference type="NCBI Taxonomy" id="5499"/>
    <lineage>
        <taxon>Eukaryota</taxon>
        <taxon>Fungi</taxon>
        <taxon>Dikarya</taxon>
        <taxon>Ascomycota</taxon>
        <taxon>Pezizomycotina</taxon>
        <taxon>Dothideomycetes</taxon>
        <taxon>Dothideomycetidae</taxon>
        <taxon>Mycosphaerellales</taxon>
        <taxon>Mycosphaerellaceae</taxon>
        <taxon>Fulvia</taxon>
    </lineage>
</organism>
<dbReference type="AlphaFoldDB" id="A0A9Q8PGH4"/>
<dbReference type="InterPro" id="IPR011701">
    <property type="entry name" value="MFS"/>
</dbReference>
<evidence type="ECO:0000256" key="1">
    <source>
        <dbReference type="ARBA" id="ARBA00004141"/>
    </source>
</evidence>
<evidence type="ECO:0000256" key="3">
    <source>
        <dbReference type="ARBA" id="ARBA00022989"/>
    </source>
</evidence>
<feature type="transmembrane region" description="Helical" evidence="10">
    <location>
        <begin position="75"/>
        <end position="96"/>
    </location>
</feature>
<feature type="compositionally biased region" description="Low complexity" evidence="9">
    <location>
        <begin position="31"/>
        <end position="47"/>
    </location>
</feature>
<dbReference type="SUPFAM" id="SSF103473">
    <property type="entry name" value="MFS general substrate transporter"/>
    <property type="match status" value="1"/>
</dbReference>
<keyword evidence="3 10" id="KW-1133">Transmembrane helix</keyword>
<dbReference type="EMBL" id="CP090171">
    <property type="protein sequence ID" value="UJO22071.1"/>
    <property type="molecule type" value="Genomic_DNA"/>
</dbReference>
<feature type="transmembrane region" description="Helical" evidence="10">
    <location>
        <begin position="387"/>
        <end position="408"/>
    </location>
</feature>
<dbReference type="Pfam" id="PF07690">
    <property type="entry name" value="MFS_1"/>
    <property type="match status" value="1"/>
</dbReference>
<evidence type="ECO:0000259" key="11">
    <source>
        <dbReference type="PROSITE" id="PS50850"/>
    </source>
</evidence>
<evidence type="ECO:0000256" key="8">
    <source>
        <dbReference type="ARBA" id="ARBA00077167"/>
    </source>
</evidence>
<accession>A0A9Q8PGH4</accession>
<feature type="transmembrane region" description="Helical" evidence="10">
    <location>
        <begin position="169"/>
        <end position="193"/>
    </location>
</feature>
<evidence type="ECO:0000256" key="7">
    <source>
        <dbReference type="ARBA" id="ARBA00069139"/>
    </source>
</evidence>
<dbReference type="CDD" id="cd17323">
    <property type="entry name" value="MFS_Tpo1_MDR_like"/>
    <property type="match status" value="1"/>
</dbReference>
<dbReference type="GeneID" id="71988815"/>
<dbReference type="OrthoDB" id="5296287at2759"/>
<evidence type="ECO:0000256" key="4">
    <source>
        <dbReference type="ARBA" id="ARBA00023136"/>
    </source>
</evidence>
<keyword evidence="4 10" id="KW-0472">Membrane</keyword>
<dbReference type="FunFam" id="1.20.1250.20:FF:000011">
    <property type="entry name" value="MFS multidrug transporter, putative"/>
    <property type="match status" value="1"/>
</dbReference>
<dbReference type="Proteomes" id="UP000756132">
    <property type="component" value="Chromosome 9"/>
</dbReference>
<dbReference type="InterPro" id="IPR036259">
    <property type="entry name" value="MFS_trans_sf"/>
</dbReference>
<dbReference type="GO" id="GO:0022857">
    <property type="term" value="F:transmembrane transporter activity"/>
    <property type="evidence" value="ECO:0007669"/>
    <property type="project" value="InterPro"/>
</dbReference>
<dbReference type="Gene3D" id="1.20.1250.20">
    <property type="entry name" value="MFS general substrate transporter like domains"/>
    <property type="match status" value="1"/>
</dbReference>
<dbReference type="PANTHER" id="PTHR23502:SF68">
    <property type="entry name" value="MULTIDRUG TRANSPORTER, PUTATIVE (AFU_ORTHOLOGUE AFUA_3G01120)-RELATED"/>
    <property type="match status" value="1"/>
</dbReference>
<gene>
    <name evidence="12" type="ORF">CLAFUR5_08937</name>
</gene>
<comment type="similarity">
    <text evidence="5">Belongs to the major facilitator superfamily. CAR1 family.</text>
</comment>
<evidence type="ECO:0000313" key="13">
    <source>
        <dbReference type="Proteomes" id="UP000756132"/>
    </source>
</evidence>
<feature type="transmembrane region" description="Helical" evidence="10">
    <location>
        <begin position="480"/>
        <end position="502"/>
    </location>
</feature>
<evidence type="ECO:0000313" key="12">
    <source>
        <dbReference type="EMBL" id="UJO22071.1"/>
    </source>
</evidence>
<name>A0A9Q8PGH4_PASFU</name>
<dbReference type="RefSeq" id="XP_047766437.1">
    <property type="nucleotide sequence ID" value="XM_047908085.1"/>
</dbReference>
<keyword evidence="13" id="KW-1185">Reference proteome</keyword>
<evidence type="ECO:0000256" key="5">
    <source>
        <dbReference type="ARBA" id="ARBA00038347"/>
    </source>
</evidence>
<evidence type="ECO:0000256" key="10">
    <source>
        <dbReference type="SAM" id="Phobius"/>
    </source>
</evidence>
<feature type="transmembrane region" description="Helical" evidence="10">
    <location>
        <begin position="144"/>
        <end position="163"/>
    </location>
</feature>
<evidence type="ECO:0000256" key="6">
    <source>
        <dbReference type="ARBA" id="ARBA00053977"/>
    </source>
</evidence>
<dbReference type="PROSITE" id="PS50850">
    <property type="entry name" value="MFS"/>
    <property type="match status" value="1"/>
</dbReference>
<reference evidence="12" key="1">
    <citation type="submission" date="2021-12" db="EMBL/GenBank/DDBJ databases">
        <authorList>
            <person name="Zaccaron A."/>
            <person name="Stergiopoulos I."/>
        </authorList>
    </citation>
    <scope>NUCLEOTIDE SEQUENCE</scope>
    <source>
        <strain evidence="12">Race5_Kim</strain>
    </source>
</reference>
<keyword evidence="2 10" id="KW-0812">Transmembrane</keyword>
<comment type="function">
    <text evidence="6">MFS transporter; part of the gene cluster that mediates the biosynthesis of cercosporin, a light-activated, non-host-selective toxin. The perylenequinone chromophore of cercosporin absorbs light energy to attain an electronically-activated triplet state and produces active oxygen species such as the hydroxyl radical, superoxide, hydrogen peroxide or singlet oxygen upon reaction with oxygen molecules. These reactive oxygen species cause damage to various cellular components including lipids, proteins and nucleic acids. Responsible for secretion and accumulation of cercosporin, but does not play any roles in self-protection against the toxicity of cercosporin.</text>
</comment>
<dbReference type="GO" id="GO:0016020">
    <property type="term" value="C:membrane"/>
    <property type="evidence" value="ECO:0007669"/>
    <property type="project" value="UniProtKB-SubCell"/>
</dbReference>
<proteinExistence type="inferred from homology"/>
<dbReference type="KEGG" id="ffu:CLAFUR5_08937"/>
<evidence type="ECO:0000256" key="9">
    <source>
        <dbReference type="SAM" id="MobiDB-lite"/>
    </source>
</evidence>
<feature type="transmembrane region" description="Helical" evidence="10">
    <location>
        <begin position="445"/>
        <end position="468"/>
    </location>
</feature>
<evidence type="ECO:0000256" key="2">
    <source>
        <dbReference type="ARBA" id="ARBA00022692"/>
    </source>
</evidence>
<feature type="transmembrane region" description="Helical" evidence="10">
    <location>
        <begin position="302"/>
        <end position="326"/>
    </location>
</feature>
<feature type="domain" description="Major facilitator superfamily (MFS) profile" evidence="11">
    <location>
        <begin position="77"/>
        <end position="506"/>
    </location>
</feature>
<protein>
    <recommendedName>
        <fullName evidence="7">Cercosporin MFS transporter CTB4</fullName>
    </recommendedName>
    <alternativeName>
        <fullName evidence="8">Cercosporin toxin biosynthesis cluster protein 4</fullName>
    </alternativeName>
</protein>
<feature type="transmembrane region" description="Helical" evidence="10">
    <location>
        <begin position="346"/>
        <end position="366"/>
    </location>
</feature>
<feature type="region of interest" description="Disordered" evidence="9">
    <location>
        <begin position="1"/>
        <end position="68"/>
    </location>
</feature>
<sequence length="515" mass="56384">MAEERKTYTPSPAASEHTIDGDIEAQRSITNEKTTTVNNTKPNNHNEPPQHPNTIDWNGPNDPSNPRNWTTKAKIANTALVIVLCLLTPLASSMFAPGVPQVLRDFETSAATIAELVVSIYILGFAIGPLLISPLSEIYGRWPVYIVCNIMFLIFTIACAVASSIEQLIVFRLFAGIFGVCPVTLGGATISDLIEQEKRGLSMSLFGMGPLLGPVIGPVAGSYLAAAEGWRWTFWVIAIAYGVASVAHFFLCKETYGPVLLERKTARLRKETGNASLMSALDSGLERKERILRALVRPFKMLFLSPIVAMMAIYAAFVYGILYLLYTTFTFVFMEYYGFRASNVGLTYIASGIGMFMGLFLIGGASDKLLKSKAAKHGGELKPEYRLLPLMYTGWLCPVGLFIYGWTAEYHEQWAVPLFGTLLFGVGIISALICIQQYLIDAYTVYAASAIAANTVLRSIVGGLLPLAGLSLYRELGLGWGNSLIAFIALALTPVPFVFYIFGERIRKRDGGLRL</sequence>
<feature type="transmembrane region" description="Helical" evidence="10">
    <location>
        <begin position="205"/>
        <end position="226"/>
    </location>
</feature>
<comment type="subcellular location">
    <subcellularLocation>
        <location evidence="1">Membrane</location>
        <topology evidence="1">Multi-pass membrane protein</topology>
    </subcellularLocation>
</comment>
<dbReference type="PANTHER" id="PTHR23502">
    <property type="entry name" value="MAJOR FACILITATOR SUPERFAMILY"/>
    <property type="match status" value="1"/>
</dbReference>
<feature type="transmembrane region" description="Helical" evidence="10">
    <location>
        <begin position="108"/>
        <end position="132"/>
    </location>
</feature>
<dbReference type="OMA" id="AMCACPL"/>
<dbReference type="InterPro" id="IPR020846">
    <property type="entry name" value="MFS_dom"/>
</dbReference>
<feature type="transmembrane region" description="Helical" evidence="10">
    <location>
        <begin position="232"/>
        <end position="251"/>
    </location>
</feature>